<feature type="domain" description="PKD-like" evidence="5">
    <location>
        <begin position="24"/>
        <end position="79"/>
    </location>
</feature>
<dbReference type="PANTHER" id="PTHR45867:SF3">
    <property type="entry name" value="ACID PHOSPHATASE TYPE 7"/>
    <property type="match status" value="1"/>
</dbReference>
<evidence type="ECO:0000313" key="7">
    <source>
        <dbReference type="EMBL" id="MDN0024116.1"/>
    </source>
</evidence>
<dbReference type="InterPro" id="IPR004843">
    <property type="entry name" value="Calcineurin-like_PHP"/>
</dbReference>
<dbReference type="EMBL" id="JAUEIE010000001">
    <property type="protein sequence ID" value="MDN0021620.1"/>
    <property type="molecule type" value="Genomic_DNA"/>
</dbReference>
<keyword evidence="8" id="KW-1185">Reference proteome</keyword>
<dbReference type="PANTHER" id="PTHR45867">
    <property type="entry name" value="PURPLE ACID PHOSPHATASE"/>
    <property type="match status" value="1"/>
</dbReference>
<evidence type="ECO:0000259" key="3">
    <source>
        <dbReference type="Pfam" id="PF00149"/>
    </source>
</evidence>
<dbReference type="EMBL" id="JAUEIF010000001">
    <property type="protein sequence ID" value="MDN0024116.1"/>
    <property type="molecule type" value="Genomic_DNA"/>
</dbReference>
<keyword evidence="1 2" id="KW-0732">Signal</keyword>
<dbReference type="InterPro" id="IPR029052">
    <property type="entry name" value="Metallo-depent_PP-like"/>
</dbReference>
<sequence>MNRFLLSGSLAMLLAGHVLGLQADNTGTIKGDADMRTGDVKTYSVDENADVTDYRWLPATGCDIVDGQGTPTARIRATFIAQDSPMMVERTFNDGTKDTLSLDITFHRYVKGFTDHSIKPGESIEIAGKTYTEADIYYEPVTGDDGYEQVMAHRVTVDLEGAPYRKMTEPYLQTATDHSIWISWKTDFDNTPEVMFGRSEDNLDATVGGTAGKLSDTYFWNSVKLTSLEPNTIYYYKVRSGSEESPVYRFRTMPEKGGKTPMRILLMGDHQLKKRSGYEWLMQAAKRKINEKYGNLEENINMIMNVGDQVDNGTLDQYELVNYWKNRQMSPYLPIMTAVGNHDTYSDPGMERYAAHNHFEELEYQGIKSGTENYYAYQAGRILFVVLSTEHTGEEQKSWVRKVVDAAKNDDSVDFIISVNHRPIQAEQYIGDISAWARNEIMPILSETPKHVLNYGGHHHLYHRGQIADYPLYHIINGAASYDQLWGMSSEQDYDDVQKTIDYWGYQILEFDFEKKEMRAECYAIGNKGLVVDNILIDSFHRSFGKAAPEKPELGEVDSEVELPYTFHASPYKTQTGEKLNTVQYQFSTNVNFSAISLNVVRDVENLYGSTGAPLYLPIDLNHNQDITEYTLPSRGLGNGTYYVRVRYRDENLEWSEWSEPKEFEVTGSVISEPLITIEKKVYEPGSEIEISYANAPVGKNAWIGIYRNGETPGGEGAGTTTSYKWNYTSQAAGSLKFTIDEVNEYYAVLFADEGYTEITERLPFYFGPVPELSLEKDKYEVGEDISITFANAPGLKDDWIGIYRMGEVPGTSDLSDSWDYTGEAKEGVMTLTNDLPKGYYFVNYFTRGKYFEPSERLMFAIGDNISSVSLDKTEYLCDEDITIHYHEAPGTPKDWIGVYEEGKVPGVDDLDGFFYTYGSIDGKIEIKAGDLKPGKYFCSLYINDSWDEVSERKHFTVSELSTDISSVKEGMKVYAENGVLYISSDRECKVDVYRPDGTRKARLNVKRGLNSYGTLGKGLYIVGGRKLVTD</sequence>
<dbReference type="RefSeq" id="WP_289824434.1">
    <property type="nucleotide sequence ID" value="NZ_JAUEIE010000001.1"/>
</dbReference>
<dbReference type="Proteomes" id="UP001167831">
    <property type="component" value="Unassembled WGS sequence"/>
</dbReference>
<reference evidence="7" key="1">
    <citation type="submission" date="2023-06" db="EMBL/GenBank/DDBJ databases">
        <authorList>
            <person name="Zeman M."/>
            <person name="Kubasova T."/>
            <person name="Jahodarova E."/>
            <person name="Nykrynova M."/>
            <person name="Rychlik I."/>
        </authorList>
    </citation>
    <scope>NUCLEOTIDE SEQUENCE</scope>
    <source>
        <strain evidence="7">ET15</strain>
        <strain evidence="6">ET37</strain>
    </source>
</reference>
<dbReference type="InterPro" id="IPR013783">
    <property type="entry name" value="Ig-like_fold"/>
</dbReference>
<feature type="domain" description="Calcineurin-like phosphoesterase" evidence="3">
    <location>
        <begin position="262"/>
        <end position="461"/>
    </location>
</feature>
<gene>
    <name evidence="6" type="ORF">QVN81_01070</name>
    <name evidence="7" type="ORF">QVN84_01060</name>
</gene>
<dbReference type="Pfam" id="PF00149">
    <property type="entry name" value="Metallophos"/>
    <property type="match status" value="1"/>
</dbReference>
<evidence type="ECO:0000313" key="8">
    <source>
        <dbReference type="Proteomes" id="UP001167831"/>
    </source>
</evidence>
<dbReference type="Gene3D" id="2.60.40.10">
    <property type="entry name" value="Immunoglobulins"/>
    <property type="match status" value="1"/>
</dbReference>
<evidence type="ECO:0000259" key="4">
    <source>
        <dbReference type="Pfam" id="PF16656"/>
    </source>
</evidence>
<name>A0AAW7JT96_9BACT</name>
<comment type="caution">
    <text evidence="7">The sequence shown here is derived from an EMBL/GenBank/DDBJ whole genome shotgun (WGS) entry which is preliminary data.</text>
</comment>
<dbReference type="Proteomes" id="UP001168478">
    <property type="component" value="Unassembled WGS sequence"/>
</dbReference>
<evidence type="ECO:0000313" key="6">
    <source>
        <dbReference type="EMBL" id="MDN0021620.1"/>
    </source>
</evidence>
<dbReference type="SUPFAM" id="SSF56300">
    <property type="entry name" value="Metallo-dependent phosphatases"/>
    <property type="match status" value="1"/>
</dbReference>
<dbReference type="GO" id="GO:0003993">
    <property type="term" value="F:acid phosphatase activity"/>
    <property type="evidence" value="ECO:0007669"/>
    <property type="project" value="InterPro"/>
</dbReference>
<evidence type="ECO:0000256" key="2">
    <source>
        <dbReference type="SAM" id="SignalP"/>
    </source>
</evidence>
<feature type="signal peptide" evidence="2">
    <location>
        <begin position="1"/>
        <end position="23"/>
    </location>
</feature>
<organism evidence="7 9">
    <name type="scientific">Leyella lascolaii</name>
    <dbReference type="NCBI Taxonomy" id="1776379"/>
    <lineage>
        <taxon>Bacteria</taxon>
        <taxon>Pseudomonadati</taxon>
        <taxon>Bacteroidota</taxon>
        <taxon>Bacteroidia</taxon>
        <taxon>Bacteroidales</taxon>
        <taxon>Prevotellaceae</taxon>
        <taxon>Leyella</taxon>
    </lineage>
</organism>
<dbReference type="SUPFAM" id="SSF49363">
    <property type="entry name" value="Purple acid phosphatase, N-terminal domain"/>
    <property type="match status" value="1"/>
</dbReference>
<protein>
    <submittedName>
        <fullName evidence="7">Fibronectin type III domain-containing protein</fullName>
    </submittedName>
</protein>
<evidence type="ECO:0000313" key="9">
    <source>
        <dbReference type="Proteomes" id="UP001168478"/>
    </source>
</evidence>
<evidence type="ECO:0000259" key="5">
    <source>
        <dbReference type="Pfam" id="PF19408"/>
    </source>
</evidence>
<reference evidence="7" key="2">
    <citation type="submission" date="2023-08" db="EMBL/GenBank/DDBJ databases">
        <title>Identification and characterization of horizontal gene transfer across gut microbiota members of farm animals based on homology search.</title>
        <authorList>
            <person name="Schwarzerova J."/>
            <person name="Nykrynova M."/>
            <person name="Jureckova K."/>
            <person name="Cejkova D."/>
            <person name="Rychlik I."/>
        </authorList>
    </citation>
    <scope>NUCLEOTIDE SEQUENCE</scope>
    <source>
        <strain evidence="7">ET15</strain>
        <strain evidence="6">ET37</strain>
    </source>
</reference>
<proteinExistence type="predicted"/>
<feature type="chain" id="PRO_5043319703" evidence="2">
    <location>
        <begin position="24"/>
        <end position="1031"/>
    </location>
</feature>
<dbReference type="InterPro" id="IPR008963">
    <property type="entry name" value="Purple_acid_Pase-like_N"/>
</dbReference>
<evidence type="ECO:0000256" key="1">
    <source>
        <dbReference type="ARBA" id="ARBA00022729"/>
    </source>
</evidence>
<dbReference type="Pfam" id="PF19408">
    <property type="entry name" value="PKD_6"/>
    <property type="match status" value="1"/>
</dbReference>
<accession>A0AAW7JT96</accession>
<dbReference type="InterPro" id="IPR015914">
    <property type="entry name" value="PAPs_N"/>
</dbReference>
<dbReference type="Gene3D" id="3.60.21.10">
    <property type="match status" value="1"/>
</dbReference>
<dbReference type="Gene3D" id="2.60.40.380">
    <property type="entry name" value="Purple acid phosphatase-like, N-terminal"/>
    <property type="match status" value="1"/>
</dbReference>
<dbReference type="AlphaFoldDB" id="A0AAW7JT96"/>
<dbReference type="GO" id="GO:0046872">
    <property type="term" value="F:metal ion binding"/>
    <property type="evidence" value="ECO:0007669"/>
    <property type="project" value="InterPro"/>
</dbReference>
<dbReference type="InterPro" id="IPR045829">
    <property type="entry name" value="PKD_6"/>
</dbReference>
<dbReference type="Pfam" id="PF16656">
    <property type="entry name" value="Pur_ac_phosph_N"/>
    <property type="match status" value="1"/>
</dbReference>
<feature type="domain" description="Purple acid phosphatase N-terminal" evidence="4">
    <location>
        <begin position="174"/>
        <end position="252"/>
    </location>
</feature>